<comment type="caution">
    <text evidence="4">The sequence shown here is derived from an EMBL/GenBank/DDBJ whole genome shotgun (WGS) entry which is preliminary data.</text>
</comment>
<name>A0A1X1RII5_MYCFA</name>
<keyword evidence="2 3" id="KW-0472">Membrane</keyword>
<keyword evidence="3" id="KW-0812">Transmembrane</keyword>
<dbReference type="EMBL" id="LQOJ01000020">
    <property type="protein sequence ID" value="ORV06898.1"/>
    <property type="molecule type" value="Genomic_DNA"/>
</dbReference>
<dbReference type="AlphaFoldDB" id="A0A1X1RII5"/>
<evidence type="ECO:0000256" key="3">
    <source>
        <dbReference type="SAM" id="Phobius"/>
    </source>
</evidence>
<dbReference type="Proteomes" id="UP000193484">
    <property type="component" value="Unassembled WGS sequence"/>
</dbReference>
<dbReference type="PANTHER" id="PTHR37042">
    <property type="entry name" value="OUTER MEMBRANE PROTEIN RV1973"/>
    <property type="match status" value="1"/>
</dbReference>
<evidence type="ECO:0000256" key="1">
    <source>
        <dbReference type="ARBA" id="ARBA00004370"/>
    </source>
</evidence>
<dbReference type="PANTHER" id="PTHR37042:SF4">
    <property type="entry name" value="OUTER MEMBRANE PROTEIN RV1973"/>
    <property type="match status" value="1"/>
</dbReference>
<evidence type="ECO:0000313" key="4">
    <source>
        <dbReference type="EMBL" id="ORV06898.1"/>
    </source>
</evidence>
<dbReference type="STRING" id="1793.AWC04_04705"/>
<evidence type="ECO:0000256" key="2">
    <source>
        <dbReference type="ARBA" id="ARBA00023136"/>
    </source>
</evidence>
<protein>
    <recommendedName>
        <fullName evidence="6">Mce associated membrane protein</fullName>
    </recommendedName>
</protein>
<reference evidence="4 5" key="1">
    <citation type="submission" date="2016-01" db="EMBL/GenBank/DDBJ databases">
        <title>The new phylogeny of the genus Mycobacterium.</title>
        <authorList>
            <person name="Tarcisio F."/>
            <person name="Conor M."/>
            <person name="Antonella G."/>
            <person name="Elisabetta G."/>
            <person name="Giulia F.S."/>
            <person name="Sara T."/>
            <person name="Anna F."/>
            <person name="Clotilde B."/>
            <person name="Roberto B."/>
            <person name="Veronica D.S."/>
            <person name="Fabio R."/>
            <person name="Monica P."/>
            <person name="Olivier J."/>
            <person name="Enrico T."/>
            <person name="Nicola S."/>
        </authorList>
    </citation>
    <scope>NUCLEOTIDE SEQUENCE [LARGE SCALE GENOMIC DNA]</scope>
    <source>
        <strain evidence="4 5">DSM 44179</strain>
    </source>
</reference>
<comment type="subcellular location">
    <subcellularLocation>
        <location evidence="1">Membrane</location>
    </subcellularLocation>
</comment>
<feature type="transmembrane region" description="Helical" evidence="3">
    <location>
        <begin position="24"/>
        <end position="48"/>
    </location>
</feature>
<gene>
    <name evidence="4" type="ORF">AWC04_04705</name>
</gene>
<accession>A0A1X1RII5</accession>
<proteinExistence type="predicted"/>
<evidence type="ECO:0000313" key="5">
    <source>
        <dbReference type="Proteomes" id="UP000193484"/>
    </source>
</evidence>
<sequence>MDTDTDTRASDDPGEGTRRGGIQLWHALLAGLIVAFVAVCSALGYTLYQQSELHRMQNEAVDTTRGYLSAMSSFDYQNLDANKATVTAGSTPEFGRKYDEMVAALRDIVTAGKGVATATAKHVAVESLDEHTATLIAFVDQQVTNVTAPAGNKQRYRMLVSLQRSGDRWLVGNVETL</sequence>
<keyword evidence="5" id="KW-1185">Reference proteome</keyword>
<organism evidence="4 5">
    <name type="scientific">Mycolicibacterium fallax</name>
    <name type="common">Mycobacterium fallax</name>
    <dbReference type="NCBI Taxonomy" id="1793"/>
    <lineage>
        <taxon>Bacteria</taxon>
        <taxon>Bacillati</taxon>
        <taxon>Actinomycetota</taxon>
        <taxon>Actinomycetes</taxon>
        <taxon>Mycobacteriales</taxon>
        <taxon>Mycobacteriaceae</taxon>
        <taxon>Mycolicibacterium</taxon>
    </lineage>
</organism>
<keyword evidence="3" id="KW-1133">Transmembrane helix</keyword>
<dbReference type="GO" id="GO:0016020">
    <property type="term" value="C:membrane"/>
    <property type="evidence" value="ECO:0007669"/>
    <property type="project" value="UniProtKB-SubCell"/>
</dbReference>
<evidence type="ECO:0008006" key="6">
    <source>
        <dbReference type="Google" id="ProtNLM"/>
    </source>
</evidence>